<dbReference type="EMBL" id="CM009291">
    <property type="protein sequence ID" value="RQO86823.1"/>
    <property type="molecule type" value="Genomic_DNA"/>
</dbReference>
<proteinExistence type="predicted"/>
<evidence type="ECO:0000256" key="1">
    <source>
        <dbReference type="SAM" id="SignalP"/>
    </source>
</evidence>
<dbReference type="OrthoDB" id="10523292at2759"/>
<reference evidence="2 3" key="1">
    <citation type="journal article" date="2006" name="Science">
        <title>The genome of black cottonwood, Populus trichocarpa (Torr. &amp; Gray).</title>
        <authorList>
            <person name="Tuskan G.A."/>
            <person name="Difazio S."/>
            <person name="Jansson S."/>
            <person name="Bohlmann J."/>
            <person name="Grigoriev I."/>
            <person name="Hellsten U."/>
            <person name="Putnam N."/>
            <person name="Ralph S."/>
            <person name="Rombauts S."/>
            <person name="Salamov A."/>
            <person name="Schein J."/>
            <person name="Sterck L."/>
            <person name="Aerts A."/>
            <person name="Bhalerao R.R."/>
            <person name="Bhalerao R.P."/>
            <person name="Blaudez D."/>
            <person name="Boerjan W."/>
            <person name="Brun A."/>
            <person name="Brunner A."/>
            <person name="Busov V."/>
            <person name="Campbell M."/>
            <person name="Carlson J."/>
            <person name="Chalot M."/>
            <person name="Chapman J."/>
            <person name="Chen G.L."/>
            <person name="Cooper D."/>
            <person name="Coutinho P.M."/>
            <person name="Couturier J."/>
            <person name="Covert S."/>
            <person name="Cronk Q."/>
            <person name="Cunningham R."/>
            <person name="Davis J."/>
            <person name="Degroeve S."/>
            <person name="Dejardin A."/>
            <person name="Depamphilis C."/>
            <person name="Detter J."/>
            <person name="Dirks B."/>
            <person name="Dubchak I."/>
            <person name="Duplessis S."/>
            <person name="Ehlting J."/>
            <person name="Ellis B."/>
            <person name="Gendler K."/>
            <person name="Goodstein D."/>
            <person name="Gribskov M."/>
            <person name="Grimwood J."/>
            <person name="Groover A."/>
            <person name="Gunter L."/>
            <person name="Hamberger B."/>
            <person name="Heinze B."/>
            <person name="Helariutta Y."/>
            <person name="Henrissat B."/>
            <person name="Holligan D."/>
            <person name="Holt R."/>
            <person name="Huang W."/>
            <person name="Islam-Faridi N."/>
            <person name="Jones S."/>
            <person name="Jones-Rhoades M."/>
            <person name="Jorgensen R."/>
            <person name="Joshi C."/>
            <person name="Kangasjarvi J."/>
            <person name="Karlsson J."/>
            <person name="Kelleher C."/>
            <person name="Kirkpatrick R."/>
            <person name="Kirst M."/>
            <person name="Kohler A."/>
            <person name="Kalluri U."/>
            <person name="Larimer F."/>
            <person name="Leebens-Mack J."/>
            <person name="Leple J.C."/>
            <person name="Locascio P."/>
            <person name="Lou Y."/>
            <person name="Lucas S."/>
            <person name="Martin F."/>
            <person name="Montanini B."/>
            <person name="Napoli C."/>
            <person name="Nelson D.R."/>
            <person name="Nelson C."/>
            <person name="Nieminen K."/>
            <person name="Nilsson O."/>
            <person name="Pereda V."/>
            <person name="Peter G."/>
            <person name="Philippe R."/>
            <person name="Pilate G."/>
            <person name="Poliakov A."/>
            <person name="Razumovskaya J."/>
            <person name="Richardson P."/>
            <person name="Rinaldi C."/>
            <person name="Ritland K."/>
            <person name="Rouze P."/>
            <person name="Ryaboy D."/>
            <person name="Schmutz J."/>
            <person name="Schrader J."/>
            <person name="Segerman B."/>
            <person name="Shin H."/>
            <person name="Siddiqui A."/>
            <person name="Sterky F."/>
            <person name="Terry A."/>
            <person name="Tsai C.J."/>
            <person name="Uberbacher E."/>
            <person name="Unneberg P."/>
            <person name="Vahala J."/>
            <person name="Wall K."/>
            <person name="Wessler S."/>
            <person name="Yang G."/>
            <person name="Yin T."/>
            <person name="Douglas C."/>
            <person name="Marra M."/>
            <person name="Sandberg G."/>
            <person name="Van de Peer Y."/>
            <person name="Rokhsar D."/>
        </authorList>
    </citation>
    <scope>NUCLEOTIDE SEQUENCE [LARGE SCALE GENOMIC DNA]</scope>
    <source>
        <strain evidence="3">cv. Nisqually</strain>
    </source>
</reference>
<keyword evidence="1" id="KW-0732">Signal</keyword>
<feature type="signal peptide" evidence="1">
    <location>
        <begin position="1"/>
        <end position="16"/>
    </location>
</feature>
<feature type="chain" id="PRO_5018022641" evidence="1">
    <location>
        <begin position="17"/>
        <end position="144"/>
    </location>
</feature>
<protein>
    <submittedName>
        <fullName evidence="2">Uncharacterized protein</fullName>
    </submittedName>
</protein>
<evidence type="ECO:0000313" key="3">
    <source>
        <dbReference type="Proteomes" id="UP000006729"/>
    </source>
</evidence>
<keyword evidence="3" id="KW-1185">Reference proteome</keyword>
<gene>
    <name evidence="2" type="ORF">POPTR_002G112001</name>
</gene>
<sequence>MALLMLFMQVFGIASGPQPGLEGHISPDPVDAEGYMVLLVYKNGSLTQEVSAIDGTMGFYCEDRETLPPSLPAVAQLTVGFHRYVIQDFMSEQEVEEFDPPVDCTVWGYFSYADVVHKTSVQKTLSFAGSSIDLRPVPLHASSC</sequence>
<dbReference type="InParanoid" id="A0A3N7EIA2"/>
<accession>A0A3N7EIA2</accession>
<dbReference type="Proteomes" id="UP000006729">
    <property type="component" value="Chromosome 2"/>
</dbReference>
<organism evidence="2 3">
    <name type="scientific">Populus trichocarpa</name>
    <name type="common">Western balsam poplar</name>
    <name type="synonym">Populus balsamifera subsp. trichocarpa</name>
    <dbReference type="NCBI Taxonomy" id="3694"/>
    <lineage>
        <taxon>Eukaryota</taxon>
        <taxon>Viridiplantae</taxon>
        <taxon>Streptophyta</taxon>
        <taxon>Embryophyta</taxon>
        <taxon>Tracheophyta</taxon>
        <taxon>Spermatophyta</taxon>
        <taxon>Magnoliopsida</taxon>
        <taxon>eudicotyledons</taxon>
        <taxon>Gunneridae</taxon>
        <taxon>Pentapetalae</taxon>
        <taxon>rosids</taxon>
        <taxon>fabids</taxon>
        <taxon>Malpighiales</taxon>
        <taxon>Salicaceae</taxon>
        <taxon>Saliceae</taxon>
        <taxon>Populus</taxon>
    </lineage>
</organism>
<dbReference type="STRING" id="3694.A0A3N7EIA2"/>
<evidence type="ECO:0000313" key="2">
    <source>
        <dbReference type="EMBL" id="RQO86823.1"/>
    </source>
</evidence>
<dbReference type="AlphaFoldDB" id="A0A3N7EIA2"/>
<name>A0A3N7EIA2_POPTR</name>
<dbReference type="Gene3D" id="3.30.420.40">
    <property type="match status" value="1"/>
</dbReference>